<comment type="caution">
    <text evidence="1">The sequence shown here is derived from an EMBL/GenBank/DDBJ whole genome shotgun (WGS) entry which is preliminary data.</text>
</comment>
<dbReference type="Proteomes" id="UP000692954">
    <property type="component" value="Unassembled WGS sequence"/>
</dbReference>
<evidence type="ECO:0000313" key="2">
    <source>
        <dbReference type="Proteomes" id="UP000692954"/>
    </source>
</evidence>
<protein>
    <submittedName>
        <fullName evidence="1">Uncharacterized protein</fullName>
    </submittedName>
</protein>
<organism evidence="1 2">
    <name type="scientific">Paramecium sonneborni</name>
    <dbReference type="NCBI Taxonomy" id="65129"/>
    <lineage>
        <taxon>Eukaryota</taxon>
        <taxon>Sar</taxon>
        <taxon>Alveolata</taxon>
        <taxon>Ciliophora</taxon>
        <taxon>Intramacronucleata</taxon>
        <taxon>Oligohymenophorea</taxon>
        <taxon>Peniculida</taxon>
        <taxon>Parameciidae</taxon>
        <taxon>Paramecium</taxon>
    </lineage>
</organism>
<name>A0A8S1QBS8_9CILI</name>
<evidence type="ECO:0000313" key="1">
    <source>
        <dbReference type="EMBL" id="CAD8113229.1"/>
    </source>
</evidence>
<sequence length="242" mass="28386">MHLMWTLYQLYKNRCESSCPIYSSRCVNYEDIIPYSSYVAKGFYDLNVKIENINFFYDTYPSSNYVTGQNFPVLREFISLECWIILSHGQSNNLIIKNGQSYSGAFSYKIGFVSSSFQGSFVNLEEDQIKLVIIIQKILVFIFLHLKNFHDNKLKQEFKRQATILICQMDFLQYQMSSFLSKLLQFKCIQYLVVGYKSSNCRTNQFLLFDEQTQTYSCKFCDQSGCNKCVSVEDCIECTYTF</sequence>
<reference evidence="1" key="1">
    <citation type="submission" date="2021-01" db="EMBL/GenBank/DDBJ databases">
        <authorList>
            <consortium name="Genoscope - CEA"/>
            <person name="William W."/>
        </authorList>
    </citation>
    <scope>NUCLEOTIDE SEQUENCE</scope>
</reference>
<keyword evidence="2" id="KW-1185">Reference proteome</keyword>
<accession>A0A8S1QBS8</accession>
<dbReference type="AlphaFoldDB" id="A0A8S1QBS8"/>
<proteinExistence type="predicted"/>
<gene>
    <name evidence="1" type="ORF">PSON_ATCC_30995.1.T1030005</name>
</gene>
<dbReference type="EMBL" id="CAJJDN010000103">
    <property type="protein sequence ID" value="CAD8113229.1"/>
    <property type="molecule type" value="Genomic_DNA"/>
</dbReference>